<feature type="transmembrane region" description="Helical" evidence="4">
    <location>
        <begin position="311"/>
        <end position="337"/>
    </location>
</feature>
<reference evidence="6 7" key="1">
    <citation type="submission" date="2015-10" db="EMBL/GenBank/DDBJ databases">
        <title>Metagenome-Assembled Genomes uncover a global brackish microbiome.</title>
        <authorList>
            <person name="Hugerth L.W."/>
            <person name="Larsson J."/>
            <person name="Alneberg J."/>
            <person name="Lindh M.V."/>
            <person name="Legrand C."/>
            <person name="Pinhassi J."/>
            <person name="Andersson A.F."/>
        </authorList>
    </citation>
    <scope>NUCLEOTIDE SEQUENCE [LARGE SCALE GENOMIC DNA]</scope>
    <source>
        <strain evidence="6">BACL3 MAG-120924-bin41</strain>
    </source>
</reference>
<feature type="transmembrane region" description="Helical" evidence="4">
    <location>
        <begin position="12"/>
        <end position="37"/>
    </location>
</feature>
<sequence>MSDTTQSPNSYMPVLISACLLLMLSFGLRSGFGLFLQPMSEANGWGRDVLALALAIQNLSWGVSAVIAGGFVNRFGTTKVLLGGIALYGLGTLGMASSTTALSANLTAGVIIGAGIAGTSFGIVLPAIARAVPAEKQGWALGIGTAAGSAGQFLIVPAAQVFIDWLGWLGALQLMGLLGFGMAVFVIPLARYGNEAGAAPAGTAEISLWQLTRRALAVRSYVLLLVGFYVCGYHLAFITVHMPGYVVDLGFTPQVGAWSIGTIGLCNIFGAYYSGVASGKRPKHTMLSAIYVARAIAILVFLLLPPSLFSILGFSAAMGFLWLSTIPPTSGLVAQFFGVRHMPYLYGLVFLSHQLGSFSGVWLGGYLYETTGNYDGIWLSGAALGLLAALLHWPIKEQSYEASLSAASASH</sequence>
<feature type="transmembrane region" description="Helical" evidence="4">
    <location>
        <begin position="221"/>
        <end position="243"/>
    </location>
</feature>
<dbReference type="GO" id="GO:0022857">
    <property type="term" value="F:transmembrane transporter activity"/>
    <property type="evidence" value="ECO:0007669"/>
    <property type="project" value="InterPro"/>
</dbReference>
<proteinExistence type="predicted"/>
<name>A0A0R2X5G8_9GAMM</name>
<feature type="transmembrane region" description="Helical" evidence="4">
    <location>
        <begin position="140"/>
        <end position="159"/>
    </location>
</feature>
<feature type="transmembrane region" description="Helical" evidence="4">
    <location>
        <begin position="80"/>
        <end position="102"/>
    </location>
</feature>
<dbReference type="Pfam" id="PF07690">
    <property type="entry name" value="MFS_1"/>
    <property type="match status" value="1"/>
</dbReference>
<feature type="transmembrane region" description="Helical" evidence="4">
    <location>
        <begin position="285"/>
        <end position="305"/>
    </location>
</feature>
<dbReference type="InterPro" id="IPR011701">
    <property type="entry name" value="MFS"/>
</dbReference>
<dbReference type="PANTHER" id="PTHR11360:SF284">
    <property type="entry name" value="EG:103B4.3 PROTEIN-RELATED"/>
    <property type="match status" value="1"/>
</dbReference>
<dbReference type="PROSITE" id="PS50850">
    <property type="entry name" value="MFS"/>
    <property type="match status" value="1"/>
</dbReference>
<dbReference type="AlphaFoldDB" id="A0A0R2X5G8"/>
<organism evidence="6 7">
    <name type="scientific">OM182 bacterium BACL3 MAG-120924-bin41</name>
    <dbReference type="NCBI Taxonomy" id="1655632"/>
    <lineage>
        <taxon>Bacteria</taxon>
        <taxon>Pseudomonadati</taxon>
        <taxon>Pseudomonadota</taxon>
        <taxon>Gammaproteobacteria</taxon>
        <taxon>OMG group</taxon>
        <taxon>OM182 clade</taxon>
    </lineage>
</organism>
<accession>A0A0R2X5G8</accession>
<evidence type="ECO:0000256" key="3">
    <source>
        <dbReference type="ARBA" id="ARBA00023136"/>
    </source>
</evidence>
<evidence type="ECO:0000313" key="7">
    <source>
        <dbReference type="Proteomes" id="UP000052138"/>
    </source>
</evidence>
<keyword evidence="2 4" id="KW-1133">Transmembrane helix</keyword>
<evidence type="ECO:0000256" key="4">
    <source>
        <dbReference type="SAM" id="Phobius"/>
    </source>
</evidence>
<dbReference type="EMBL" id="LIDJ01000039">
    <property type="protein sequence ID" value="KRP29916.1"/>
    <property type="molecule type" value="Genomic_DNA"/>
</dbReference>
<keyword evidence="1 4" id="KW-0812">Transmembrane</keyword>
<feature type="transmembrane region" description="Helical" evidence="4">
    <location>
        <begin position="108"/>
        <end position="128"/>
    </location>
</feature>
<evidence type="ECO:0000313" key="6">
    <source>
        <dbReference type="EMBL" id="KRP29916.1"/>
    </source>
</evidence>
<feature type="domain" description="Major facilitator superfamily (MFS) profile" evidence="5">
    <location>
        <begin position="11"/>
        <end position="400"/>
    </location>
</feature>
<dbReference type="InterPro" id="IPR020846">
    <property type="entry name" value="MFS_dom"/>
</dbReference>
<evidence type="ECO:0000259" key="5">
    <source>
        <dbReference type="PROSITE" id="PS50850"/>
    </source>
</evidence>
<dbReference type="Proteomes" id="UP000052138">
    <property type="component" value="Unassembled WGS sequence"/>
</dbReference>
<keyword evidence="3 4" id="KW-0472">Membrane</keyword>
<dbReference type="Gene3D" id="1.20.1250.20">
    <property type="entry name" value="MFS general substrate transporter like domains"/>
    <property type="match status" value="2"/>
</dbReference>
<dbReference type="CDD" id="cd17355">
    <property type="entry name" value="MFS_YcxA_like"/>
    <property type="match status" value="1"/>
</dbReference>
<dbReference type="PANTHER" id="PTHR11360">
    <property type="entry name" value="MONOCARBOXYLATE TRANSPORTER"/>
    <property type="match status" value="1"/>
</dbReference>
<evidence type="ECO:0000256" key="1">
    <source>
        <dbReference type="ARBA" id="ARBA00022692"/>
    </source>
</evidence>
<feature type="transmembrane region" description="Helical" evidence="4">
    <location>
        <begin position="165"/>
        <end position="187"/>
    </location>
</feature>
<gene>
    <name evidence="6" type="ORF">ABS30_02300</name>
</gene>
<feature type="transmembrane region" description="Helical" evidence="4">
    <location>
        <begin position="49"/>
        <end position="73"/>
    </location>
</feature>
<dbReference type="InterPro" id="IPR050327">
    <property type="entry name" value="Proton-linked_MCT"/>
</dbReference>
<feature type="transmembrane region" description="Helical" evidence="4">
    <location>
        <begin position="344"/>
        <end position="365"/>
    </location>
</feature>
<protein>
    <submittedName>
        <fullName evidence="6">MFS transporter</fullName>
    </submittedName>
</protein>
<dbReference type="InterPro" id="IPR036259">
    <property type="entry name" value="MFS_trans_sf"/>
</dbReference>
<feature type="transmembrane region" description="Helical" evidence="4">
    <location>
        <begin position="255"/>
        <end position="273"/>
    </location>
</feature>
<comment type="caution">
    <text evidence="6">The sequence shown here is derived from an EMBL/GenBank/DDBJ whole genome shotgun (WGS) entry which is preliminary data.</text>
</comment>
<evidence type="ECO:0000256" key="2">
    <source>
        <dbReference type="ARBA" id="ARBA00022989"/>
    </source>
</evidence>
<dbReference type="SUPFAM" id="SSF103473">
    <property type="entry name" value="MFS general substrate transporter"/>
    <property type="match status" value="1"/>
</dbReference>
<feature type="transmembrane region" description="Helical" evidence="4">
    <location>
        <begin position="377"/>
        <end position="395"/>
    </location>
</feature>